<dbReference type="Proteomes" id="UP000694620">
    <property type="component" value="Chromosome 14"/>
</dbReference>
<proteinExistence type="inferred from homology"/>
<evidence type="ECO:0000256" key="2">
    <source>
        <dbReference type="ARBA" id="ARBA00011030"/>
    </source>
</evidence>
<dbReference type="AlphaFoldDB" id="A0A8C4SKA3"/>
<keyword evidence="9" id="KW-1185">Reference proteome</keyword>
<keyword evidence="5 7" id="KW-0472">Membrane</keyword>
<reference evidence="8" key="2">
    <citation type="submission" date="2025-08" db="UniProtKB">
        <authorList>
            <consortium name="Ensembl"/>
        </authorList>
    </citation>
    <scope>IDENTIFICATION</scope>
</reference>
<accession>A0A8C4SKA3</accession>
<evidence type="ECO:0000256" key="7">
    <source>
        <dbReference type="SAM" id="Phobius"/>
    </source>
</evidence>
<protein>
    <submittedName>
        <fullName evidence="8">Transmembrane protein 54b</fullName>
    </submittedName>
</protein>
<dbReference type="GO" id="GO:0016020">
    <property type="term" value="C:membrane"/>
    <property type="evidence" value="ECO:0007669"/>
    <property type="project" value="UniProtKB-SubCell"/>
</dbReference>
<dbReference type="Pfam" id="PF12304">
    <property type="entry name" value="BCLP"/>
    <property type="match status" value="1"/>
</dbReference>
<evidence type="ECO:0000256" key="4">
    <source>
        <dbReference type="ARBA" id="ARBA00022989"/>
    </source>
</evidence>
<evidence type="ECO:0000256" key="6">
    <source>
        <dbReference type="SAM" id="MobiDB-lite"/>
    </source>
</evidence>
<dbReference type="GeneTree" id="ENSGT00390000004700"/>
<comment type="similarity">
    <text evidence="2">Belongs to the TMEM54 family.</text>
</comment>
<evidence type="ECO:0000256" key="1">
    <source>
        <dbReference type="ARBA" id="ARBA00004141"/>
    </source>
</evidence>
<feature type="transmembrane region" description="Helical" evidence="7">
    <location>
        <begin position="89"/>
        <end position="113"/>
    </location>
</feature>
<evidence type="ECO:0000313" key="9">
    <source>
        <dbReference type="Proteomes" id="UP000694620"/>
    </source>
</evidence>
<dbReference type="GeneID" id="114664321"/>
<feature type="region of interest" description="Disordered" evidence="6">
    <location>
        <begin position="195"/>
        <end position="224"/>
    </location>
</feature>
<feature type="transmembrane region" description="Helical" evidence="7">
    <location>
        <begin position="12"/>
        <end position="34"/>
    </location>
</feature>
<feature type="transmembrane region" description="Helical" evidence="7">
    <location>
        <begin position="54"/>
        <end position="77"/>
    </location>
</feature>
<gene>
    <name evidence="8" type="primary">LOC114664321</name>
</gene>
<name>A0A8C4SKA3_ERPCA</name>
<dbReference type="PANTHER" id="PTHR31258">
    <property type="entry name" value="KERATINOCYTE-ASSOCIATED PROTEIN 3"/>
    <property type="match status" value="1"/>
</dbReference>
<comment type="subcellular location">
    <subcellularLocation>
        <location evidence="1">Membrane</location>
        <topology evidence="1">Multi-pass membrane protein</topology>
    </subcellularLocation>
</comment>
<sequence length="224" mass="24239">MCKLGSLKDEKPLMRTGLGLIIIGHGKFILGAIVHGAVLRHVTRPNETPTIRYAVANVIAVVSGLVCISAGIAAIILSRDLKRKRLKWALLVLSIISFLLSAACVVGLTLALVSTIMDNGRGLLAHCNSSSPSGQPKAARNCSFDPTRIYETTIALWIPLILMAAIESLMSLRCIMASCSLLELPPCRRRKGKVRFSEQTPKEITPREPGEHRGLLTLNDTPVV</sequence>
<dbReference type="PANTHER" id="PTHR31258:SF5">
    <property type="entry name" value="TMEM54 PROTEIN-RELATED"/>
    <property type="match status" value="1"/>
</dbReference>
<dbReference type="Ensembl" id="ENSECRT00000018795.1">
    <property type="protein sequence ID" value="ENSECRP00000018423.1"/>
    <property type="gene ID" value="ENSECRG00000012326.1"/>
</dbReference>
<reference evidence="8" key="1">
    <citation type="submission" date="2021-06" db="EMBL/GenBank/DDBJ databases">
        <authorList>
            <consortium name="Wellcome Sanger Institute Data Sharing"/>
        </authorList>
    </citation>
    <scope>NUCLEOTIDE SEQUENCE [LARGE SCALE GENOMIC DNA]</scope>
</reference>
<evidence type="ECO:0000256" key="5">
    <source>
        <dbReference type="ARBA" id="ARBA00023136"/>
    </source>
</evidence>
<dbReference type="InterPro" id="IPR020977">
    <property type="entry name" value="Beta-casein-like"/>
</dbReference>
<dbReference type="OrthoDB" id="8718199at2759"/>
<evidence type="ECO:0000256" key="3">
    <source>
        <dbReference type="ARBA" id="ARBA00022692"/>
    </source>
</evidence>
<dbReference type="RefSeq" id="XP_028674234.1">
    <property type="nucleotide sequence ID" value="XM_028818401.2"/>
</dbReference>
<keyword evidence="3 7" id="KW-0812">Transmembrane</keyword>
<reference evidence="8" key="3">
    <citation type="submission" date="2025-09" db="UniProtKB">
        <authorList>
            <consortium name="Ensembl"/>
        </authorList>
    </citation>
    <scope>IDENTIFICATION</scope>
</reference>
<keyword evidence="4 7" id="KW-1133">Transmembrane helix</keyword>
<feature type="compositionally biased region" description="Basic and acidic residues" evidence="6">
    <location>
        <begin position="200"/>
        <end position="214"/>
    </location>
</feature>
<evidence type="ECO:0000313" key="8">
    <source>
        <dbReference type="Ensembl" id="ENSECRP00000018423.1"/>
    </source>
</evidence>
<organism evidence="8 9">
    <name type="scientific">Erpetoichthys calabaricus</name>
    <name type="common">Rope fish</name>
    <name type="synonym">Calamoichthys calabaricus</name>
    <dbReference type="NCBI Taxonomy" id="27687"/>
    <lineage>
        <taxon>Eukaryota</taxon>
        <taxon>Metazoa</taxon>
        <taxon>Chordata</taxon>
        <taxon>Craniata</taxon>
        <taxon>Vertebrata</taxon>
        <taxon>Euteleostomi</taxon>
        <taxon>Actinopterygii</taxon>
        <taxon>Polypteriformes</taxon>
        <taxon>Polypteridae</taxon>
        <taxon>Erpetoichthys</taxon>
    </lineage>
</organism>
<feature type="transmembrane region" description="Helical" evidence="7">
    <location>
        <begin position="154"/>
        <end position="182"/>
    </location>
</feature>